<name>A0ABS7T5E1_9GAMM</name>
<reference evidence="2 3" key="1">
    <citation type="submission" date="2021-09" db="EMBL/GenBank/DDBJ databases">
        <title>Lysobacter sp. 13A isolated from the river sediment.</title>
        <authorList>
            <person name="Liu H."/>
            <person name="Li S."/>
            <person name="Mao S."/>
        </authorList>
    </citation>
    <scope>NUCLEOTIDE SEQUENCE [LARGE SCALE GENOMIC DNA]</scope>
    <source>
        <strain evidence="2 3">13A</strain>
    </source>
</reference>
<evidence type="ECO:0000313" key="3">
    <source>
        <dbReference type="Proteomes" id="UP001430954"/>
    </source>
</evidence>
<evidence type="ECO:0000313" key="2">
    <source>
        <dbReference type="EMBL" id="MBZ4039095.1"/>
    </source>
</evidence>
<sequence>MESLTLLTLEQLIATIGGYTLIVGGLAAFLGRVWVLRIVEREKFALQRQLDQNNKALQADLDRSLHVTKTQFDAEFSIYKEIWSCLVDFRMKALRIRPLVDFVDLQETQEQRLRKRLQEFGPAFGELRDLVEKNKPFYAFAVYGHLQKVIDLCYGESVDAEHSDRSSRDYWKEAKANREAILAAVDETCEEIRARISAVIVTG</sequence>
<dbReference type="Proteomes" id="UP001430954">
    <property type="component" value="Unassembled WGS sequence"/>
</dbReference>
<accession>A0ABS7T5E1</accession>
<dbReference type="EMBL" id="JAINZW010000002">
    <property type="protein sequence ID" value="MBZ4039095.1"/>
    <property type="molecule type" value="Genomic_DNA"/>
</dbReference>
<protein>
    <submittedName>
        <fullName evidence="2">Uncharacterized protein</fullName>
    </submittedName>
</protein>
<comment type="caution">
    <text evidence="2">The sequence shown here is derived from an EMBL/GenBank/DDBJ whole genome shotgun (WGS) entry which is preliminary data.</text>
</comment>
<evidence type="ECO:0000256" key="1">
    <source>
        <dbReference type="SAM" id="Phobius"/>
    </source>
</evidence>
<dbReference type="RefSeq" id="WP_223675336.1">
    <property type="nucleotide sequence ID" value="NZ_JAINZW010000002.1"/>
</dbReference>
<keyword evidence="1" id="KW-0812">Transmembrane</keyword>
<gene>
    <name evidence="2" type="ORF">K6753_06060</name>
</gene>
<keyword evidence="3" id="KW-1185">Reference proteome</keyword>
<keyword evidence="1" id="KW-1133">Transmembrane helix</keyword>
<organism evidence="2 3">
    <name type="scientific">Novilysobacter selenitireducens</name>
    <dbReference type="NCBI Taxonomy" id="2872639"/>
    <lineage>
        <taxon>Bacteria</taxon>
        <taxon>Pseudomonadati</taxon>
        <taxon>Pseudomonadota</taxon>
        <taxon>Gammaproteobacteria</taxon>
        <taxon>Lysobacterales</taxon>
        <taxon>Lysobacteraceae</taxon>
        <taxon>Novilysobacter</taxon>
    </lineage>
</organism>
<proteinExistence type="predicted"/>
<keyword evidence="1" id="KW-0472">Membrane</keyword>
<feature type="transmembrane region" description="Helical" evidence="1">
    <location>
        <begin position="12"/>
        <end position="35"/>
    </location>
</feature>